<evidence type="ECO:0000313" key="16">
    <source>
        <dbReference type="EMBL" id="ETE69279.1"/>
    </source>
</evidence>
<evidence type="ECO:0000256" key="11">
    <source>
        <dbReference type="ARBA" id="ARBA00023054"/>
    </source>
</evidence>
<evidence type="ECO:0000256" key="13">
    <source>
        <dbReference type="PROSITE-ProRule" id="PRU00290"/>
    </source>
</evidence>
<dbReference type="SUPFAM" id="SSF58038">
    <property type="entry name" value="SNARE fusion complex"/>
    <property type="match status" value="1"/>
</dbReference>
<dbReference type="AlphaFoldDB" id="V8P3Y1"/>
<name>V8P3Y1_OPHHA</name>
<keyword evidence="4" id="KW-0813">Transport</keyword>
<evidence type="ECO:0000256" key="6">
    <source>
        <dbReference type="ARBA" id="ARBA00022483"/>
    </source>
</evidence>
<feature type="non-terminal residue" evidence="16">
    <location>
        <position position="1"/>
    </location>
</feature>
<dbReference type="InterPro" id="IPR015943">
    <property type="entry name" value="WD40/YVTN_repeat-like_dom_sf"/>
</dbReference>
<evidence type="ECO:0000256" key="4">
    <source>
        <dbReference type="ARBA" id="ARBA00022448"/>
    </source>
</evidence>
<dbReference type="InterPro" id="IPR001680">
    <property type="entry name" value="WD40_rpt"/>
</dbReference>
<dbReference type="GO" id="GO:0006887">
    <property type="term" value="P:exocytosis"/>
    <property type="evidence" value="ECO:0007669"/>
    <property type="project" value="UniProtKB-KW"/>
</dbReference>
<evidence type="ECO:0000256" key="2">
    <source>
        <dbReference type="ARBA" id="ARBA00004496"/>
    </source>
</evidence>
<evidence type="ECO:0000256" key="7">
    <source>
        <dbReference type="ARBA" id="ARBA00022490"/>
    </source>
</evidence>
<feature type="region of interest" description="Disordered" evidence="14">
    <location>
        <begin position="678"/>
        <end position="699"/>
    </location>
</feature>
<accession>V8P3Y1</accession>
<evidence type="ECO:0000259" key="15">
    <source>
        <dbReference type="PROSITE" id="PS50892"/>
    </source>
</evidence>
<keyword evidence="9" id="KW-0677">Repeat</keyword>
<protein>
    <submittedName>
        <fullName evidence="16">Syntaxin-binding protein 5-like protein</fullName>
    </submittedName>
</protein>
<evidence type="ECO:0000256" key="14">
    <source>
        <dbReference type="SAM" id="MobiDB-lite"/>
    </source>
</evidence>
<feature type="domain" description="V-SNARE coiled-coil homology" evidence="15">
    <location>
        <begin position="1085"/>
        <end position="1145"/>
    </location>
</feature>
<comment type="similarity">
    <text evidence="3">Belongs to the WD repeat L(2)GL family.</text>
</comment>
<dbReference type="Gene3D" id="1.20.5.110">
    <property type="match status" value="1"/>
</dbReference>
<keyword evidence="11 13" id="KW-0175">Coiled coil</keyword>
<evidence type="ECO:0000256" key="8">
    <source>
        <dbReference type="ARBA" id="ARBA00022574"/>
    </source>
</evidence>
<sequence length="1152" mass="127237">MKKFSFHKVLDGLTSSPSGNCSNSSSGSGPGRNSGNSGEAAGTPRDEIQERLTSDYFRISKGALISASSDDMLHLWNLRQKRPAILHSLKFNRERSTKTHPGPVVHLSDSPRDEGKCLALSLVLIPQEDLCYEVIPQVFDNLIMFFPLLLLQLLIGYENGTIVLWDLRSKRADLRAYYDEAIHSMGWHHEGKQFMCSHSDGSLTLWNLKSPSRPFQIIIPHGKIQRDGKKVESCKPILKTEYKTCKNSDPFIVFSGGLSYDKPWRRPGLTIMHGKAITVLEMDHPVVDFLTLCETPYPNEIQEPYAVVVLLEKDLIVVDLTQSHFPIFENPYPMDIHNSPVTCTEYFADCPPDLIPVLYSVGAKHKKQGYSNKEWPITGGVWNLGSQTYPEIIITGHADGSVKFWDASAITLQMLYKLKTSKLFEKRKLEGKPSADMIEEDPCAIQLMYWCPESRIFCIAGVSAYVIVYRFSKHEVNTEIASLEVQLQSEIEDTISPEAEIMTPFADASLDFSSLKDLSSNCNTPSERTMDCNPFLSVKTNAVRMPPGYQAELVIQLMCVDGELPQQITSLAVNSAYGLEREEALSPAGELLLSTNCRIPLFSSPPLQGGFSSFRSPPTGRTRHGSMETCSSHLTTLRCQHCRIVAFGNCNGLVVVDFMQKTKLLSIGSFDLYGLSDPYQRQPRSPRRSKQFSAGVTEVPDGSLPMELERCRSPTASDSVNGHCTNPTSLTYSSGKRLSSADVSKINRRVPGKPPFRKAQSAACMEISLPVTVEENRENSFNPSRSSSICSIDKESKEAITALNFMESFSRKNDTSLSPCLWVGTGLGVVLTLSLHLPTVGELRQSEPVTISLSGTVLSLKGAVLTFACLDCMGTFIHPPYEVWRDPNATEDSERTNKRKLVLHSSCSQNTGDHQFAIICSEKQAKVFSLPSQICLYVHNITDTLFLRADAVTFCNSVCLACFCANGHIMILSLPSLRSLLDVNYLPETNTRIARTFCFTNEGQALYLGSPTEVQRLNYSQEMFDNLQDMLGDLFIPMDTPEAQYRGFLKGLFGGTGGTLDREELFGEATSGKASRTLAQHIPGSIEGMKGAAGGAIGDLARARLALDERGQKLGELDEKTARMMSSAEAFSKHAHEVGGDSGVAFLAFTVH</sequence>
<dbReference type="GO" id="GO:0019905">
    <property type="term" value="F:syntaxin binding"/>
    <property type="evidence" value="ECO:0007669"/>
    <property type="project" value="TreeGrafter"/>
</dbReference>
<keyword evidence="17" id="KW-1185">Reference proteome</keyword>
<comment type="caution">
    <text evidence="16">The sequence shown here is derived from an EMBL/GenBank/DDBJ whole genome shotgun (WGS) entry which is preliminary data.</text>
</comment>
<dbReference type="PROSITE" id="PS50892">
    <property type="entry name" value="V_SNARE"/>
    <property type="match status" value="1"/>
</dbReference>
<dbReference type="FunFam" id="1.20.5.110:FF:000001">
    <property type="entry name" value="syntaxin-binding protein 5 isoform X1"/>
    <property type="match status" value="1"/>
</dbReference>
<evidence type="ECO:0000256" key="10">
    <source>
        <dbReference type="ARBA" id="ARBA00022927"/>
    </source>
</evidence>
<evidence type="ECO:0000256" key="12">
    <source>
        <dbReference type="ARBA" id="ARBA00023136"/>
    </source>
</evidence>
<evidence type="ECO:0000256" key="5">
    <source>
        <dbReference type="ARBA" id="ARBA00022475"/>
    </source>
</evidence>
<dbReference type="SUPFAM" id="SSF50978">
    <property type="entry name" value="WD40 repeat-like"/>
    <property type="match status" value="2"/>
</dbReference>
<dbReference type="PANTHER" id="PTHR10241:SF19">
    <property type="entry name" value="SYNTAXIN-BINDING PROTEIN 5-LIKE"/>
    <property type="match status" value="1"/>
</dbReference>
<dbReference type="SMART" id="SM00320">
    <property type="entry name" value="WD40"/>
    <property type="match status" value="3"/>
</dbReference>
<dbReference type="GO" id="GO:0005886">
    <property type="term" value="C:plasma membrane"/>
    <property type="evidence" value="ECO:0007669"/>
    <property type="project" value="UniProtKB-SubCell"/>
</dbReference>
<reference evidence="16 17" key="1">
    <citation type="journal article" date="2013" name="Proc. Natl. Acad. Sci. U.S.A.">
        <title>The king cobra genome reveals dynamic gene evolution and adaptation in the snake venom system.</title>
        <authorList>
            <person name="Vonk F.J."/>
            <person name="Casewell N.R."/>
            <person name="Henkel C.V."/>
            <person name="Heimberg A.M."/>
            <person name="Jansen H.J."/>
            <person name="McCleary R.J."/>
            <person name="Kerkkamp H.M."/>
            <person name="Vos R.A."/>
            <person name="Guerreiro I."/>
            <person name="Calvete J.J."/>
            <person name="Wuster W."/>
            <person name="Woods A.E."/>
            <person name="Logan J.M."/>
            <person name="Harrison R.A."/>
            <person name="Castoe T.A."/>
            <person name="de Koning A.P."/>
            <person name="Pollock D.D."/>
            <person name="Yandell M."/>
            <person name="Calderon D."/>
            <person name="Renjifo C."/>
            <person name="Currier R.B."/>
            <person name="Salgado D."/>
            <person name="Pla D."/>
            <person name="Sanz L."/>
            <person name="Hyder A.S."/>
            <person name="Ribeiro J.M."/>
            <person name="Arntzen J.W."/>
            <person name="van den Thillart G.E."/>
            <person name="Boetzer M."/>
            <person name="Pirovano W."/>
            <person name="Dirks R.P."/>
            <person name="Spaink H.P."/>
            <person name="Duboule D."/>
            <person name="McGlinn E."/>
            <person name="Kini R.M."/>
            <person name="Richardson M.K."/>
        </authorList>
    </citation>
    <scope>NUCLEOTIDE SEQUENCE</scope>
    <source>
        <tissue evidence="16">Blood</tissue>
    </source>
</reference>
<dbReference type="PRINTS" id="PR00962">
    <property type="entry name" value="LETHAL2GIANT"/>
</dbReference>
<keyword evidence="6" id="KW-0268">Exocytosis</keyword>
<dbReference type="OrthoDB" id="19944at2759"/>
<dbReference type="Pfam" id="PF08366">
    <property type="entry name" value="LLGL"/>
    <property type="match status" value="1"/>
</dbReference>
<keyword evidence="12" id="KW-0472">Membrane</keyword>
<dbReference type="InterPro" id="IPR000664">
    <property type="entry name" value="Lethal2_giant"/>
</dbReference>
<dbReference type="PANTHER" id="PTHR10241">
    <property type="entry name" value="LETHAL 2 GIANT LARVAE PROTEIN"/>
    <property type="match status" value="1"/>
</dbReference>
<comment type="subcellular location">
    <subcellularLocation>
        <location evidence="1">Cell membrane</location>
        <topology evidence="1">Peripheral membrane protein</topology>
    </subcellularLocation>
    <subcellularLocation>
        <location evidence="2">Cytoplasm</location>
    </subcellularLocation>
</comment>
<keyword evidence="10" id="KW-0653">Protein transport</keyword>
<feature type="compositionally biased region" description="Low complexity" evidence="14">
    <location>
        <begin position="15"/>
        <end position="38"/>
    </location>
</feature>
<dbReference type="GO" id="GO:0006893">
    <property type="term" value="P:Golgi to plasma membrane transport"/>
    <property type="evidence" value="ECO:0007669"/>
    <property type="project" value="TreeGrafter"/>
</dbReference>
<keyword evidence="7" id="KW-0963">Cytoplasm</keyword>
<dbReference type="EMBL" id="AZIM01000798">
    <property type="protein sequence ID" value="ETE69279.1"/>
    <property type="molecule type" value="Genomic_DNA"/>
</dbReference>
<proteinExistence type="inferred from homology"/>
<dbReference type="CDD" id="cd15893">
    <property type="entry name" value="R-SNARE_STXBP5"/>
    <property type="match status" value="1"/>
</dbReference>
<evidence type="ECO:0000256" key="3">
    <source>
        <dbReference type="ARBA" id="ARBA00008070"/>
    </source>
</evidence>
<dbReference type="GO" id="GO:0005096">
    <property type="term" value="F:GTPase activator activity"/>
    <property type="evidence" value="ECO:0007669"/>
    <property type="project" value="TreeGrafter"/>
</dbReference>
<keyword evidence="5" id="KW-1003">Cell membrane</keyword>
<feature type="region of interest" description="Disordered" evidence="14">
    <location>
        <begin position="15"/>
        <end position="45"/>
    </location>
</feature>
<dbReference type="InterPro" id="IPR036322">
    <property type="entry name" value="WD40_repeat_dom_sf"/>
</dbReference>
<dbReference type="GO" id="GO:0031201">
    <property type="term" value="C:SNARE complex"/>
    <property type="evidence" value="ECO:0007669"/>
    <property type="project" value="TreeGrafter"/>
</dbReference>
<dbReference type="Gene3D" id="2.130.10.10">
    <property type="entry name" value="YVTN repeat-like/Quinoprotein amine dehydrogenase"/>
    <property type="match status" value="1"/>
</dbReference>
<dbReference type="InterPro" id="IPR042855">
    <property type="entry name" value="V_SNARE_CC"/>
</dbReference>
<evidence type="ECO:0000313" key="17">
    <source>
        <dbReference type="Proteomes" id="UP000018936"/>
    </source>
</evidence>
<evidence type="ECO:0000256" key="9">
    <source>
        <dbReference type="ARBA" id="ARBA00022737"/>
    </source>
</evidence>
<dbReference type="Proteomes" id="UP000018936">
    <property type="component" value="Unassembled WGS sequence"/>
</dbReference>
<organism evidence="16 17">
    <name type="scientific">Ophiophagus hannah</name>
    <name type="common">King cobra</name>
    <name type="synonym">Naja hannah</name>
    <dbReference type="NCBI Taxonomy" id="8665"/>
    <lineage>
        <taxon>Eukaryota</taxon>
        <taxon>Metazoa</taxon>
        <taxon>Chordata</taxon>
        <taxon>Craniata</taxon>
        <taxon>Vertebrata</taxon>
        <taxon>Euteleostomi</taxon>
        <taxon>Lepidosauria</taxon>
        <taxon>Squamata</taxon>
        <taxon>Bifurcata</taxon>
        <taxon>Unidentata</taxon>
        <taxon>Episquamata</taxon>
        <taxon>Toxicofera</taxon>
        <taxon>Serpentes</taxon>
        <taxon>Colubroidea</taxon>
        <taxon>Elapidae</taxon>
        <taxon>Elapinae</taxon>
        <taxon>Ophiophagus</taxon>
    </lineage>
</organism>
<evidence type="ECO:0000256" key="1">
    <source>
        <dbReference type="ARBA" id="ARBA00004202"/>
    </source>
</evidence>
<dbReference type="InterPro" id="IPR013577">
    <property type="entry name" value="LLGL2"/>
</dbReference>
<gene>
    <name evidence="16" type="primary">STXBP5L</name>
    <name evidence="16" type="ORF">L345_04913</name>
</gene>
<dbReference type="GO" id="GO:0015031">
    <property type="term" value="P:protein transport"/>
    <property type="evidence" value="ECO:0007669"/>
    <property type="project" value="UniProtKB-KW"/>
</dbReference>
<keyword evidence="8" id="KW-0853">WD repeat</keyword>
<dbReference type="GO" id="GO:0045159">
    <property type="term" value="F:myosin II binding"/>
    <property type="evidence" value="ECO:0007669"/>
    <property type="project" value="TreeGrafter"/>
</dbReference>